<dbReference type="NCBIfam" id="TIGR01549">
    <property type="entry name" value="HAD-SF-IA-v1"/>
    <property type="match status" value="1"/>
</dbReference>
<dbReference type="Pfam" id="PF13419">
    <property type="entry name" value="HAD_2"/>
    <property type="match status" value="1"/>
</dbReference>
<dbReference type="eggNOG" id="COG0546">
    <property type="taxonomic scope" value="Bacteria"/>
</dbReference>
<dbReference type="SFLD" id="SFLDS00003">
    <property type="entry name" value="Haloacid_Dehalogenase"/>
    <property type="match status" value="1"/>
</dbReference>
<sequence length="201" mass="22601">MIPPGLRLMNLNGVKGFIFDLDGTLVDSRLDFDAMRRELGFPEGEPILEHLQTLDDPDAVARAWEVVEAHEIAGARAATWMPGAKELLMSLRELDIPVAILTRNMREATRIAIEALGIPVELALTREDCKPKPHPEGLLRIAETWGLACGELIYVGDYIFDLQAARNANMIACLYLNERNHIYQEHADCVIRAFEELSPRR</sequence>
<evidence type="ECO:0000313" key="2">
    <source>
        <dbReference type="Proteomes" id="UP000000238"/>
    </source>
</evidence>
<protein>
    <submittedName>
        <fullName evidence="1">Predicted phosphatase</fullName>
    </submittedName>
</protein>
<dbReference type="SUPFAM" id="SSF56784">
    <property type="entry name" value="HAD-like"/>
    <property type="match status" value="1"/>
</dbReference>
<dbReference type="EMBL" id="CP000155">
    <property type="protein sequence ID" value="ABC30580.1"/>
    <property type="molecule type" value="Genomic_DNA"/>
</dbReference>
<dbReference type="Gene3D" id="1.10.260.80">
    <property type="match status" value="1"/>
</dbReference>
<gene>
    <name evidence="1" type="ordered locus">HCH_03852</name>
</gene>
<dbReference type="Proteomes" id="UP000000238">
    <property type="component" value="Chromosome"/>
</dbReference>
<dbReference type="AlphaFoldDB" id="Q2SFJ4"/>
<dbReference type="NCBIfam" id="TIGR01509">
    <property type="entry name" value="HAD-SF-IA-v3"/>
    <property type="match status" value="1"/>
</dbReference>
<proteinExistence type="predicted"/>
<dbReference type="Gene3D" id="3.40.50.1000">
    <property type="entry name" value="HAD superfamily/HAD-like"/>
    <property type="match status" value="1"/>
</dbReference>
<dbReference type="InterPro" id="IPR006439">
    <property type="entry name" value="HAD-SF_hydro_IA"/>
</dbReference>
<organism evidence="1 2">
    <name type="scientific">Hahella chejuensis (strain KCTC 2396)</name>
    <dbReference type="NCBI Taxonomy" id="349521"/>
    <lineage>
        <taxon>Bacteria</taxon>
        <taxon>Pseudomonadati</taxon>
        <taxon>Pseudomonadota</taxon>
        <taxon>Gammaproteobacteria</taxon>
        <taxon>Oceanospirillales</taxon>
        <taxon>Hahellaceae</taxon>
        <taxon>Hahella</taxon>
    </lineage>
</organism>
<dbReference type="PANTHER" id="PTHR43885">
    <property type="entry name" value="HALOACID DEHALOGENASE-LIKE HYDROLASE"/>
    <property type="match status" value="1"/>
</dbReference>
<reference evidence="1 2" key="1">
    <citation type="journal article" date="2005" name="Nucleic Acids Res.">
        <title>Genomic blueprint of Hahella chejuensis, a marine microbe producing an algicidal agent.</title>
        <authorList>
            <person name="Jeong H."/>
            <person name="Yim J.H."/>
            <person name="Lee C."/>
            <person name="Choi S.-H."/>
            <person name="Park Y.K."/>
            <person name="Yoon S.H."/>
            <person name="Hur C.-G."/>
            <person name="Kang H.-Y."/>
            <person name="Kim D."/>
            <person name="Lee H.H."/>
            <person name="Park K.H."/>
            <person name="Park S.-H."/>
            <person name="Park H.-S."/>
            <person name="Lee H.K."/>
            <person name="Oh T.K."/>
            <person name="Kim J.F."/>
        </authorList>
    </citation>
    <scope>NUCLEOTIDE SEQUENCE [LARGE SCALE GENOMIC DNA]</scope>
    <source>
        <strain evidence="1 2">KCTC 2396</strain>
    </source>
</reference>
<dbReference type="InterPro" id="IPR036412">
    <property type="entry name" value="HAD-like_sf"/>
</dbReference>
<dbReference type="PANTHER" id="PTHR43885:SF1">
    <property type="entry name" value="SUPERFAMILY HYDROLASE, PUTATIVE (AFU_ORTHOLOGUE AFUA_4G13290)-RELATED"/>
    <property type="match status" value="1"/>
</dbReference>
<dbReference type="SFLD" id="SFLDG01129">
    <property type="entry name" value="C1.5:_HAD__Beta-PGM__Phosphata"/>
    <property type="match status" value="1"/>
</dbReference>
<dbReference type="HOGENOM" id="CLU_045011_11_3_6"/>
<keyword evidence="2" id="KW-1185">Reference proteome</keyword>
<evidence type="ECO:0000313" key="1">
    <source>
        <dbReference type="EMBL" id="ABC30580.1"/>
    </source>
</evidence>
<dbReference type="STRING" id="349521.HCH_03852"/>
<dbReference type="InterPro" id="IPR041492">
    <property type="entry name" value="HAD_2"/>
</dbReference>
<dbReference type="InterPro" id="IPR023214">
    <property type="entry name" value="HAD_sf"/>
</dbReference>
<name>Q2SFJ4_HAHCH</name>
<accession>Q2SFJ4</accession>
<dbReference type="KEGG" id="hch:HCH_03852"/>